<dbReference type="InterPro" id="IPR035463">
    <property type="entry name" value="Pex13"/>
</dbReference>
<gene>
    <name evidence="1" type="ORF">DKX38_009474</name>
</gene>
<protein>
    <submittedName>
        <fullName evidence="1">Uncharacterized protein</fullName>
    </submittedName>
</protein>
<sequence>MLLKLQELEDLEKLFKSSGNTTNAVGRPLPARHWEQIYSPSNYRGYNSTLNYNSRYDSGTYGSSYGGVGGLHGGGMSGNNMYRGGYGGLYGSGMYGGGAYNSGFGGAMGGYGMGMGGPFARSGELFWPLINSQRPEYTGFSHVHDCASYDSFSIALACCMESWLDVYGGCWESEQSPGWSTHKVPIDFLFQELKVQMRTLATLKGRRLLQVVLGTMIGKMMLANEEILDSISYGVNLLFFLDRKDISSVILS</sequence>
<reference evidence="2" key="1">
    <citation type="journal article" date="2019" name="Gigascience">
        <title>De novo genome assembly of the endangered Acer yangbiense, a plant species with extremely small populations endemic to Yunnan Province, China.</title>
        <authorList>
            <person name="Yang J."/>
            <person name="Wariss H.M."/>
            <person name="Tao L."/>
            <person name="Zhang R."/>
            <person name="Yun Q."/>
            <person name="Hollingsworth P."/>
            <person name="Dao Z."/>
            <person name="Luo G."/>
            <person name="Guo H."/>
            <person name="Ma Y."/>
            <person name="Sun W."/>
        </authorList>
    </citation>
    <scope>NUCLEOTIDE SEQUENCE [LARGE SCALE GENOMIC DNA]</scope>
    <source>
        <strain evidence="2">cv. br00</strain>
    </source>
</reference>
<dbReference type="GO" id="GO:0016560">
    <property type="term" value="P:protein import into peroxisome matrix, docking"/>
    <property type="evidence" value="ECO:0007669"/>
    <property type="project" value="InterPro"/>
</dbReference>
<name>A0A5N5MD06_9ROSI</name>
<keyword evidence="2" id="KW-1185">Reference proteome</keyword>
<comment type="caution">
    <text evidence="1">The sequence shown here is derived from an EMBL/GenBank/DDBJ whole genome shotgun (WGS) entry which is preliminary data.</text>
</comment>
<evidence type="ECO:0000313" key="1">
    <source>
        <dbReference type="EMBL" id="KAB5552163.1"/>
    </source>
</evidence>
<dbReference type="Proteomes" id="UP000326939">
    <property type="component" value="Chromosome 6"/>
</dbReference>
<dbReference type="PANTHER" id="PTHR19332">
    <property type="entry name" value="PEROXISOMAL MEMBRANE PROTEIN PEX13"/>
    <property type="match status" value="1"/>
</dbReference>
<dbReference type="PANTHER" id="PTHR19332:SF10">
    <property type="entry name" value="PEROXIN-13"/>
    <property type="match status" value="1"/>
</dbReference>
<organism evidence="1 2">
    <name type="scientific">Salix brachista</name>
    <dbReference type="NCBI Taxonomy" id="2182728"/>
    <lineage>
        <taxon>Eukaryota</taxon>
        <taxon>Viridiplantae</taxon>
        <taxon>Streptophyta</taxon>
        <taxon>Embryophyta</taxon>
        <taxon>Tracheophyta</taxon>
        <taxon>Spermatophyta</taxon>
        <taxon>Magnoliopsida</taxon>
        <taxon>eudicotyledons</taxon>
        <taxon>Gunneridae</taxon>
        <taxon>Pentapetalae</taxon>
        <taxon>rosids</taxon>
        <taxon>fabids</taxon>
        <taxon>Malpighiales</taxon>
        <taxon>Salicaceae</taxon>
        <taxon>Saliceae</taxon>
        <taxon>Salix</taxon>
    </lineage>
</organism>
<dbReference type="AlphaFoldDB" id="A0A5N5MD06"/>
<dbReference type="EMBL" id="VDCV01000006">
    <property type="protein sequence ID" value="KAB5552163.1"/>
    <property type="molecule type" value="Genomic_DNA"/>
</dbReference>
<evidence type="ECO:0000313" key="2">
    <source>
        <dbReference type="Proteomes" id="UP000326939"/>
    </source>
</evidence>
<dbReference type="GO" id="GO:1990429">
    <property type="term" value="C:peroxisomal importomer complex"/>
    <property type="evidence" value="ECO:0007669"/>
    <property type="project" value="TreeGrafter"/>
</dbReference>
<dbReference type="GO" id="GO:0005778">
    <property type="term" value="C:peroxisomal membrane"/>
    <property type="evidence" value="ECO:0007669"/>
    <property type="project" value="TreeGrafter"/>
</dbReference>
<accession>A0A5N5MD06</accession>
<proteinExistence type="predicted"/>